<evidence type="ECO:0000313" key="2">
    <source>
        <dbReference type="EMBL" id="TYA84150.1"/>
    </source>
</evidence>
<protein>
    <submittedName>
        <fullName evidence="2">Uncharacterized protein</fullName>
    </submittedName>
</protein>
<keyword evidence="3" id="KW-1185">Reference proteome</keyword>
<evidence type="ECO:0000313" key="3">
    <source>
        <dbReference type="Proteomes" id="UP000323930"/>
    </source>
</evidence>
<dbReference type="RefSeq" id="WP_148540465.1">
    <property type="nucleotide sequence ID" value="NZ_VSDQ01000409.1"/>
</dbReference>
<evidence type="ECO:0000256" key="1">
    <source>
        <dbReference type="SAM" id="Phobius"/>
    </source>
</evidence>
<dbReference type="AlphaFoldDB" id="A0A5D0IML0"/>
<reference evidence="2 3" key="1">
    <citation type="submission" date="2019-08" db="EMBL/GenBank/DDBJ databases">
        <title>Seonamhaeicola sediminis sp. nov., isolated from marine sediment.</title>
        <authorList>
            <person name="Cao W.R."/>
        </authorList>
    </citation>
    <scope>NUCLEOTIDE SEQUENCE [LARGE SCALE GENOMIC DNA]</scope>
    <source>
        <strain evidence="2 3">B011</strain>
    </source>
</reference>
<keyword evidence="1" id="KW-1133">Transmembrane helix</keyword>
<accession>A0A5D0IML0</accession>
<comment type="caution">
    <text evidence="2">The sequence shown here is derived from an EMBL/GenBank/DDBJ whole genome shotgun (WGS) entry which is preliminary data.</text>
</comment>
<organism evidence="2 3">
    <name type="scientific">Seonamhaeicola marinus</name>
    <dbReference type="NCBI Taxonomy" id="1912246"/>
    <lineage>
        <taxon>Bacteria</taxon>
        <taxon>Pseudomonadati</taxon>
        <taxon>Bacteroidota</taxon>
        <taxon>Flavobacteriia</taxon>
        <taxon>Flavobacteriales</taxon>
        <taxon>Flavobacteriaceae</taxon>
    </lineage>
</organism>
<dbReference type="Proteomes" id="UP000323930">
    <property type="component" value="Unassembled WGS sequence"/>
</dbReference>
<name>A0A5D0IML0_9FLAO</name>
<dbReference type="OrthoDB" id="1449790at2"/>
<keyword evidence="1" id="KW-0472">Membrane</keyword>
<proteinExistence type="predicted"/>
<gene>
    <name evidence="2" type="ORF">FUA24_05720</name>
</gene>
<feature type="transmembrane region" description="Helical" evidence="1">
    <location>
        <begin position="48"/>
        <end position="71"/>
    </location>
</feature>
<sequence length="72" mass="8308">METLITEQDFEPEGILNSTYKRIVRVNLRKNNKNSLFSIKRQIKNRQYYLISGVGVMLKVGLFASLLIAVFS</sequence>
<keyword evidence="1" id="KW-0812">Transmembrane</keyword>
<dbReference type="EMBL" id="VSDQ01000409">
    <property type="protein sequence ID" value="TYA84150.1"/>
    <property type="molecule type" value="Genomic_DNA"/>
</dbReference>